<evidence type="ECO:0000313" key="2">
    <source>
        <dbReference type="Proteomes" id="UP000294814"/>
    </source>
</evidence>
<dbReference type="InterPro" id="IPR008969">
    <property type="entry name" value="CarboxyPept-like_regulatory"/>
</dbReference>
<keyword evidence="2" id="KW-1185">Reference proteome</keyword>
<dbReference type="GO" id="GO:0004180">
    <property type="term" value="F:carboxypeptidase activity"/>
    <property type="evidence" value="ECO:0007669"/>
    <property type="project" value="UniProtKB-KW"/>
</dbReference>
<dbReference type="Gene3D" id="2.60.40.1120">
    <property type="entry name" value="Carboxypeptidase-like, regulatory domain"/>
    <property type="match status" value="1"/>
</dbReference>
<proteinExistence type="predicted"/>
<gene>
    <name evidence="1" type="ORF">E0I26_00800</name>
</gene>
<sequence>MRKLTLLLLVVSTSIYSQFKGIVLDESNKPIPYVNIWVENENSGTTSEENGSFSINLEDQNKVLIFSALGFETKKVKVSEAEKVRMKGIAFELNEVVINKSKKEITRFIGDSKKTSAVHISGRAPWIYAKLFKYEIDYTKTPFIKDAIIYTNSEIKNACFKLRVYKVKEDGLPGEDLIKEDILVFVEKGTKKNTIELSKYNLNIPKEGIFVAFEWMLIENNKIEFEYKNQESKKIIKEFDYAPSVVFNYKDRELTVTYSNGKWNKRPKIDFELNKSARGTVIEPAINLTLTN</sequence>
<dbReference type="SUPFAM" id="SSF49464">
    <property type="entry name" value="Carboxypeptidase regulatory domain-like"/>
    <property type="match status" value="1"/>
</dbReference>
<dbReference type="Pfam" id="PF13715">
    <property type="entry name" value="CarbopepD_reg_2"/>
    <property type="match status" value="1"/>
</dbReference>
<reference evidence="1 2" key="1">
    <citation type="submission" date="2019-03" db="EMBL/GenBank/DDBJ databases">
        <title>Novel species of Flavobacterium.</title>
        <authorList>
            <person name="Liu Q."/>
            <person name="Xin Y.-H."/>
        </authorList>
    </citation>
    <scope>NUCLEOTIDE SEQUENCE [LARGE SCALE GENOMIC DNA]</scope>
    <source>
        <strain evidence="1 2">LB3P52</strain>
    </source>
</reference>
<accession>A0A4R5FBV9</accession>
<organism evidence="1 2">
    <name type="scientific">Flavobacterium rhamnosiphilum</name>
    <dbReference type="NCBI Taxonomy" id="2541724"/>
    <lineage>
        <taxon>Bacteria</taxon>
        <taxon>Pseudomonadati</taxon>
        <taxon>Bacteroidota</taxon>
        <taxon>Flavobacteriia</taxon>
        <taxon>Flavobacteriales</taxon>
        <taxon>Flavobacteriaceae</taxon>
        <taxon>Flavobacterium</taxon>
    </lineage>
</organism>
<keyword evidence="1" id="KW-0121">Carboxypeptidase</keyword>
<dbReference type="OrthoDB" id="914976at2"/>
<comment type="caution">
    <text evidence="1">The sequence shown here is derived from an EMBL/GenBank/DDBJ whole genome shotgun (WGS) entry which is preliminary data.</text>
</comment>
<name>A0A4R5FBV9_9FLAO</name>
<protein>
    <submittedName>
        <fullName evidence="1">Carboxypeptidase-like regulatory domain-containing protein</fullName>
    </submittedName>
</protein>
<dbReference type="AlphaFoldDB" id="A0A4R5FBV9"/>
<keyword evidence="1" id="KW-0645">Protease</keyword>
<dbReference type="EMBL" id="SMLG01000001">
    <property type="protein sequence ID" value="TDE46652.1"/>
    <property type="molecule type" value="Genomic_DNA"/>
</dbReference>
<dbReference type="Proteomes" id="UP000294814">
    <property type="component" value="Unassembled WGS sequence"/>
</dbReference>
<dbReference type="RefSeq" id="WP_131914602.1">
    <property type="nucleotide sequence ID" value="NZ_SMLG01000001.1"/>
</dbReference>
<evidence type="ECO:0000313" key="1">
    <source>
        <dbReference type="EMBL" id="TDE46652.1"/>
    </source>
</evidence>
<keyword evidence="1" id="KW-0378">Hydrolase</keyword>